<dbReference type="RefSeq" id="WP_012012011.1">
    <property type="nucleotide sequence ID" value="NC_009850.1"/>
</dbReference>
<dbReference type="GO" id="GO:0000731">
    <property type="term" value="P:DNA synthesis involved in DNA repair"/>
    <property type="evidence" value="ECO:0007669"/>
    <property type="project" value="TreeGrafter"/>
</dbReference>
<proteinExistence type="predicted"/>
<keyword evidence="3" id="KW-1185">Reference proteome</keyword>
<dbReference type="InterPro" id="IPR003959">
    <property type="entry name" value="ATPase_AAA_core"/>
</dbReference>
<dbReference type="AlphaFoldDB" id="A8ER21"/>
<dbReference type="InterPro" id="IPR027417">
    <property type="entry name" value="P-loop_NTPase"/>
</dbReference>
<dbReference type="Proteomes" id="UP000001136">
    <property type="component" value="Chromosome"/>
</dbReference>
<reference evidence="2 3" key="1">
    <citation type="journal article" date="2007" name="PLoS ONE">
        <title>The complete genome sequence and analysis of the Epsilonproteobacterium Arcobacter butzleri.</title>
        <authorList>
            <person name="Miller W.G."/>
            <person name="Parker C.T."/>
            <person name="Rubenfield M."/>
            <person name="Mendz G.L."/>
            <person name="Woesten M.M.S.M."/>
            <person name="Ussery D.W."/>
            <person name="Stolz J.F."/>
            <person name="Binnewies T.T."/>
            <person name="Hallin P.F."/>
            <person name="Wang G."/>
            <person name="Malek J.A."/>
            <person name="Rogosin A."/>
            <person name="Stanker L.H."/>
            <person name="Mandrell R.E."/>
        </authorList>
    </citation>
    <scope>NUCLEOTIDE SEQUENCE [LARGE SCALE GENOMIC DNA]</scope>
    <source>
        <strain evidence="2 3">RM4018</strain>
    </source>
</reference>
<name>A8ER21_ALIB4</name>
<dbReference type="Gene3D" id="3.40.50.300">
    <property type="entry name" value="P-loop containing nucleotide triphosphate hydrolases"/>
    <property type="match status" value="1"/>
</dbReference>
<dbReference type="eggNOG" id="COG3950">
    <property type="taxonomic scope" value="Bacteria"/>
</dbReference>
<feature type="domain" description="ATPase AAA-type core" evidence="1">
    <location>
        <begin position="59"/>
        <end position="402"/>
    </location>
</feature>
<dbReference type="GeneID" id="24303961"/>
<organism evidence="2 3">
    <name type="scientific">Aliarcobacter butzleri (strain RM4018)</name>
    <name type="common">Arcobacter butzleri</name>
    <dbReference type="NCBI Taxonomy" id="367737"/>
    <lineage>
        <taxon>Bacteria</taxon>
        <taxon>Pseudomonadati</taxon>
        <taxon>Campylobacterota</taxon>
        <taxon>Epsilonproteobacteria</taxon>
        <taxon>Campylobacterales</taxon>
        <taxon>Arcobacteraceae</taxon>
        <taxon>Aliarcobacter</taxon>
    </lineage>
</organism>
<dbReference type="KEGG" id="abu:Abu_0110"/>
<evidence type="ECO:0000259" key="1">
    <source>
        <dbReference type="Pfam" id="PF13304"/>
    </source>
</evidence>
<dbReference type="PANTHER" id="PTHR32182:SF23">
    <property type="entry name" value="ATP BINDING PROTEIN"/>
    <property type="match status" value="1"/>
</dbReference>
<dbReference type="SUPFAM" id="SSF52540">
    <property type="entry name" value="P-loop containing nucleoside triphosphate hydrolases"/>
    <property type="match status" value="1"/>
</dbReference>
<dbReference type="STRING" id="367737.Abu_0110"/>
<dbReference type="GO" id="GO:0005524">
    <property type="term" value="F:ATP binding"/>
    <property type="evidence" value="ECO:0007669"/>
    <property type="project" value="InterPro"/>
</dbReference>
<dbReference type="HOGENOM" id="CLU_029328_0_0_7"/>
<dbReference type="Pfam" id="PF13304">
    <property type="entry name" value="AAA_21"/>
    <property type="match status" value="1"/>
</dbReference>
<dbReference type="GO" id="GO:0006302">
    <property type="term" value="P:double-strand break repair"/>
    <property type="evidence" value="ECO:0007669"/>
    <property type="project" value="TreeGrafter"/>
</dbReference>
<dbReference type="CDD" id="cd00267">
    <property type="entry name" value="ABC_ATPase"/>
    <property type="match status" value="1"/>
</dbReference>
<sequence length="527" mass="62798">MELVYLWVKNYKNIVEQGFNFSPRFRCEYDEDTKELKVVDKNETGEFYPKNFFGNNINVTAIVGENGSGKSSLLLGITNSKIIIRRDNQFYTNDFTSEIHKFTNINREKDYDIIYMDFDLIKINPITDFWDFSQQNIYDKNLYKRIENNFSGNVNFNIIKYKENFYNLIIKYDDSFLSELFFYNPIEIRLSDFIKTIPFQDSQSKYINDKIKSVQSKNYSKIKFLTFLYSKIKNNPELSKLKHFDDDISILEKEQDILNYNRFSNQEEIDNIYKLLKVLENKKIHKFSIEDFNKQIYNENQEAFFKLTELGYLEVNLKDKTGREYFDLSQGERKLFAEFLMIFDSISKSDKNEIFLVLDEPDLGLHPQWQKNYIQELIKLLSTFPKKRFHIIITSHSPFILSDLPKENIIFLEKGKQVYPFEDGKQTFGANIHTLLSHGFFMKDGLMGEFAKEKINQVYNFITQKGTSFIKTKEEAQNIINLIGEPMLKKELQFLYNEKFEIDDIDKQIREYEEAIEKLKSKKKKND</sequence>
<dbReference type="GO" id="GO:0016887">
    <property type="term" value="F:ATP hydrolysis activity"/>
    <property type="evidence" value="ECO:0007669"/>
    <property type="project" value="InterPro"/>
</dbReference>
<gene>
    <name evidence="2" type="ordered locus">Abu_0110</name>
</gene>
<dbReference type="PANTHER" id="PTHR32182">
    <property type="entry name" value="DNA REPLICATION AND REPAIR PROTEIN RECF"/>
    <property type="match status" value="1"/>
</dbReference>
<dbReference type="EMBL" id="CP000361">
    <property type="protein sequence ID" value="ABV66395.1"/>
    <property type="molecule type" value="Genomic_DNA"/>
</dbReference>
<protein>
    <recommendedName>
        <fullName evidence="1">ATPase AAA-type core domain-containing protein</fullName>
    </recommendedName>
</protein>
<accession>A8ER21</accession>
<evidence type="ECO:0000313" key="3">
    <source>
        <dbReference type="Proteomes" id="UP000001136"/>
    </source>
</evidence>
<evidence type="ECO:0000313" key="2">
    <source>
        <dbReference type="EMBL" id="ABV66395.1"/>
    </source>
</evidence>